<feature type="region of interest" description="Disordered" evidence="1">
    <location>
        <begin position="221"/>
        <end position="328"/>
    </location>
</feature>
<keyword evidence="2" id="KW-0812">Transmembrane</keyword>
<dbReference type="InterPro" id="IPR011055">
    <property type="entry name" value="Dup_hybrid_motif"/>
</dbReference>
<proteinExistence type="predicted"/>
<gene>
    <name evidence="4" type="ORF">J2S02_003107</name>
</gene>
<protein>
    <submittedName>
        <fullName evidence="4">Stage II sporulation protein Q</fullName>
    </submittedName>
</protein>
<evidence type="ECO:0000313" key="5">
    <source>
        <dbReference type="Proteomes" id="UP001232245"/>
    </source>
</evidence>
<dbReference type="RefSeq" id="WP_174881476.1">
    <property type="nucleotide sequence ID" value="NZ_CADEPK010000360.1"/>
</dbReference>
<dbReference type="PANTHER" id="PTHR21666:SF291">
    <property type="entry name" value="STAGE II SPORULATION PROTEIN Q"/>
    <property type="match status" value="1"/>
</dbReference>
<dbReference type="CDD" id="cd12797">
    <property type="entry name" value="M23_peptidase"/>
    <property type="match status" value="1"/>
</dbReference>
<sequence>MREEEKKRTSQNSKFQKFFRKRWVFPAIYLMSAAVILTAVLWYQNISNDVAEDLKTPKQGENAIGDQEAVEVNALKENFKMPALDPDSVNVVKKFYDPNASTEEQEAALVYYENSYRMNKGIDLAREDQKEFDVVASLSGTVTKAEKDPILGYVVEIEHENEVVTVYQSLSSATVEEGDKVEQSQPIGKAGKSLYNEEDGVHVHFEIRKNGVAMNPLTFMDKPVTSVNEPAQEETTEESAADEQTSEEPMTEEESTTEEQTSEEQTTEEESTTEDSSSEESKDKDAEAGDKSTEETPDANKDAKNGETETEGSEQSNEPEASNNTINS</sequence>
<dbReference type="EMBL" id="JAUSTZ010000006">
    <property type="protein sequence ID" value="MDQ0226762.1"/>
    <property type="molecule type" value="Genomic_DNA"/>
</dbReference>
<dbReference type="InterPro" id="IPR016047">
    <property type="entry name" value="M23ase_b-sheet_dom"/>
</dbReference>
<dbReference type="Proteomes" id="UP001232245">
    <property type="component" value="Unassembled WGS sequence"/>
</dbReference>
<feature type="compositionally biased region" description="Acidic residues" evidence="1">
    <location>
        <begin position="231"/>
        <end position="278"/>
    </location>
</feature>
<comment type="caution">
    <text evidence="4">The sequence shown here is derived from an EMBL/GenBank/DDBJ whole genome shotgun (WGS) entry which is preliminary data.</text>
</comment>
<feature type="compositionally biased region" description="Basic and acidic residues" evidence="1">
    <location>
        <begin position="279"/>
        <end position="307"/>
    </location>
</feature>
<evidence type="ECO:0000259" key="3">
    <source>
        <dbReference type="Pfam" id="PF01551"/>
    </source>
</evidence>
<dbReference type="Pfam" id="PF01551">
    <property type="entry name" value="Peptidase_M23"/>
    <property type="match status" value="1"/>
</dbReference>
<dbReference type="SUPFAM" id="SSF51261">
    <property type="entry name" value="Duplicated hybrid motif"/>
    <property type="match status" value="1"/>
</dbReference>
<feature type="domain" description="M23ase beta-sheet core" evidence="3">
    <location>
        <begin position="118"/>
        <end position="216"/>
    </location>
</feature>
<evidence type="ECO:0000313" key="4">
    <source>
        <dbReference type="EMBL" id="MDQ0226762.1"/>
    </source>
</evidence>
<organism evidence="4 5">
    <name type="scientific">Metabacillus niabensis</name>
    <dbReference type="NCBI Taxonomy" id="324854"/>
    <lineage>
        <taxon>Bacteria</taxon>
        <taxon>Bacillati</taxon>
        <taxon>Bacillota</taxon>
        <taxon>Bacilli</taxon>
        <taxon>Bacillales</taxon>
        <taxon>Bacillaceae</taxon>
        <taxon>Metabacillus</taxon>
    </lineage>
</organism>
<accession>A0ABT9Z4L8</accession>
<dbReference type="Gene3D" id="2.70.70.10">
    <property type="entry name" value="Glucose Permease (Domain IIA)"/>
    <property type="match status" value="1"/>
</dbReference>
<reference evidence="4 5" key="1">
    <citation type="submission" date="2023-07" db="EMBL/GenBank/DDBJ databases">
        <title>Genomic Encyclopedia of Type Strains, Phase IV (KMG-IV): sequencing the most valuable type-strain genomes for metagenomic binning, comparative biology and taxonomic classification.</title>
        <authorList>
            <person name="Goeker M."/>
        </authorList>
    </citation>
    <scope>NUCLEOTIDE SEQUENCE [LARGE SCALE GENOMIC DNA]</scope>
    <source>
        <strain evidence="4 5">DSM 17723</strain>
    </source>
</reference>
<feature type="transmembrane region" description="Helical" evidence="2">
    <location>
        <begin position="23"/>
        <end position="43"/>
    </location>
</feature>
<keyword evidence="2" id="KW-0472">Membrane</keyword>
<keyword evidence="2" id="KW-1133">Transmembrane helix</keyword>
<dbReference type="InterPro" id="IPR050570">
    <property type="entry name" value="Cell_wall_metabolism_enzyme"/>
</dbReference>
<name>A0ABT9Z4L8_9BACI</name>
<evidence type="ECO:0000256" key="2">
    <source>
        <dbReference type="SAM" id="Phobius"/>
    </source>
</evidence>
<feature type="compositionally biased region" description="Polar residues" evidence="1">
    <location>
        <begin position="313"/>
        <end position="328"/>
    </location>
</feature>
<keyword evidence="5" id="KW-1185">Reference proteome</keyword>
<evidence type="ECO:0000256" key="1">
    <source>
        <dbReference type="SAM" id="MobiDB-lite"/>
    </source>
</evidence>
<dbReference type="PANTHER" id="PTHR21666">
    <property type="entry name" value="PEPTIDASE-RELATED"/>
    <property type="match status" value="1"/>
</dbReference>